<sequence>MVILCLLLLALVIPSEAIPKLEKYIRKYKPITSVEGTRTIHRYPKHIIEVTLTFGATDDMILAAETAINDFYSGELGAQGDETEKMGEVMERYFGGFWSVGIFDDPYGYSWTVIRRSPSFVMFDVNGKGVAFAKESGIGRR</sequence>
<dbReference type="Proteomes" id="UP000054495">
    <property type="component" value="Unassembled WGS sequence"/>
</dbReference>
<keyword evidence="1" id="KW-0732">Signal</keyword>
<feature type="signal peptide" evidence="1">
    <location>
        <begin position="1"/>
        <end position="17"/>
    </location>
</feature>
<feature type="chain" id="PRO_5002306865" evidence="1">
    <location>
        <begin position="18"/>
        <end position="141"/>
    </location>
</feature>
<protein>
    <submittedName>
        <fullName evidence="2">Uncharacterized protein</fullName>
    </submittedName>
</protein>
<gene>
    <name evidence="2" type="ORF">ANCCEY_10601</name>
</gene>
<organism evidence="2 3">
    <name type="scientific">Ancylostoma ceylanicum</name>
    <dbReference type="NCBI Taxonomy" id="53326"/>
    <lineage>
        <taxon>Eukaryota</taxon>
        <taxon>Metazoa</taxon>
        <taxon>Ecdysozoa</taxon>
        <taxon>Nematoda</taxon>
        <taxon>Chromadorea</taxon>
        <taxon>Rhabditida</taxon>
        <taxon>Rhabditina</taxon>
        <taxon>Rhabditomorpha</taxon>
        <taxon>Strongyloidea</taxon>
        <taxon>Ancylostomatidae</taxon>
        <taxon>Ancylostomatinae</taxon>
        <taxon>Ancylostoma</taxon>
    </lineage>
</organism>
<proteinExistence type="predicted"/>
<evidence type="ECO:0000256" key="1">
    <source>
        <dbReference type="SAM" id="SignalP"/>
    </source>
</evidence>
<evidence type="ECO:0000313" key="2">
    <source>
        <dbReference type="EMBL" id="EPB70299.1"/>
    </source>
</evidence>
<keyword evidence="3" id="KW-1185">Reference proteome</keyword>
<name>A0A0D6LED7_9BILA</name>
<accession>A0A0D6LED7</accession>
<dbReference type="AlphaFoldDB" id="A0A0D6LED7"/>
<dbReference type="EMBL" id="KE125204">
    <property type="protein sequence ID" value="EPB70299.1"/>
    <property type="molecule type" value="Genomic_DNA"/>
</dbReference>
<reference evidence="2 3" key="1">
    <citation type="submission" date="2013-05" db="EMBL/GenBank/DDBJ databases">
        <title>Draft genome of the parasitic nematode Anyclostoma ceylanicum.</title>
        <authorList>
            <person name="Mitreva M."/>
        </authorList>
    </citation>
    <scope>NUCLEOTIDE SEQUENCE [LARGE SCALE GENOMIC DNA]</scope>
</reference>
<evidence type="ECO:0000313" key="3">
    <source>
        <dbReference type="Proteomes" id="UP000054495"/>
    </source>
</evidence>